<comment type="similarity">
    <text evidence="2">Belongs to the TMEM19 family.</text>
</comment>
<keyword evidence="3 6" id="KW-0812">Transmembrane</keyword>
<feature type="transmembrane region" description="Helical" evidence="6">
    <location>
        <begin position="94"/>
        <end position="113"/>
    </location>
</feature>
<evidence type="ECO:0008006" key="9">
    <source>
        <dbReference type="Google" id="ProtNLM"/>
    </source>
</evidence>
<dbReference type="PANTHER" id="PTHR13353">
    <property type="entry name" value="TRANSMEMBRANE PROTEIN 19"/>
    <property type="match status" value="1"/>
</dbReference>
<evidence type="ECO:0000256" key="3">
    <source>
        <dbReference type="ARBA" id="ARBA00022692"/>
    </source>
</evidence>
<dbReference type="EMBL" id="DAKRPA010000037">
    <property type="protein sequence ID" value="DBA02000.1"/>
    <property type="molecule type" value="Genomic_DNA"/>
</dbReference>
<evidence type="ECO:0000313" key="8">
    <source>
        <dbReference type="Proteomes" id="UP001146120"/>
    </source>
</evidence>
<protein>
    <recommendedName>
        <fullName evidence="9">Transmembrane protein 19</fullName>
    </recommendedName>
</protein>
<accession>A0AAV2ZBL9</accession>
<evidence type="ECO:0000256" key="6">
    <source>
        <dbReference type="SAM" id="Phobius"/>
    </source>
</evidence>
<organism evidence="7 8">
    <name type="scientific">Lagenidium giganteum</name>
    <dbReference type="NCBI Taxonomy" id="4803"/>
    <lineage>
        <taxon>Eukaryota</taxon>
        <taxon>Sar</taxon>
        <taxon>Stramenopiles</taxon>
        <taxon>Oomycota</taxon>
        <taxon>Peronosporomycetes</taxon>
        <taxon>Pythiales</taxon>
        <taxon>Pythiaceae</taxon>
    </lineage>
</organism>
<comment type="caution">
    <text evidence="7">The sequence shown here is derived from an EMBL/GenBank/DDBJ whole genome shotgun (WGS) entry which is preliminary data.</text>
</comment>
<evidence type="ECO:0000256" key="4">
    <source>
        <dbReference type="ARBA" id="ARBA00022989"/>
    </source>
</evidence>
<keyword evidence="8" id="KW-1185">Reference proteome</keyword>
<feature type="transmembrane region" description="Helical" evidence="6">
    <location>
        <begin position="208"/>
        <end position="230"/>
    </location>
</feature>
<reference evidence="7" key="2">
    <citation type="journal article" date="2023" name="Microbiol Resour">
        <title>Decontamination and Annotation of the Draft Genome Sequence of the Oomycete Lagenidium giganteum ARSEF 373.</title>
        <authorList>
            <person name="Morgan W.R."/>
            <person name="Tartar A."/>
        </authorList>
    </citation>
    <scope>NUCLEOTIDE SEQUENCE</scope>
    <source>
        <strain evidence="7">ARSEF 373</strain>
    </source>
</reference>
<keyword evidence="4 6" id="KW-1133">Transmembrane helix</keyword>
<evidence type="ECO:0000313" key="7">
    <source>
        <dbReference type="EMBL" id="DBA02000.1"/>
    </source>
</evidence>
<dbReference type="InterPro" id="IPR002794">
    <property type="entry name" value="DUF92_TMEM19"/>
</dbReference>
<evidence type="ECO:0000256" key="2">
    <source>
        <dbReference type="ARBA" id="ARBA00009012"/>
    </source>
</evidence>
<dbReference type="AlphaFoldDB" id="A0AAV2ZBL9"/>
<reference evidence="7" key="1">
    <citation type="submission" date="2022-11" db="EMBL/GenBank/DDBJ databases">
        <authorList>
            <person name="Morgan W.R."/>
            <person name="Tartar A."/>
        </authorList>
    </citation>
    <scope>NUCLEOTIDE SEQUENCE</scope>
    <source>
        <strain evidence="7">ARSEF 373</strain>
    </source>
</reference>
<gene>
    <name evidence="7" type="ORF">N0F65_000247</name>
</gene>
<keyword evidence="5 6" id="KW-0472">Membrane</keyword>
<dbReference type="Pfam" id="PF01940">
    <property type="entry name" value="DUF92"/>
    <property type="match status" value="1"/>
</dbReference>
<comment type="subcellular location">
    <subcellularLocation>
        <location evidence="1">Membrane</location>
        <topology evidence="1">Multi-pass membrane protein</topology>
    </subcellularLocation>
</comment>
<dbReference type="GO" id="GO:0016020">
    <property type="term" value="C:membrane"/>
    <property type="evidence" value="ECO:0007669"/>
    <property type="project" value="UniProtKB-SubCell"/>
</dbReference>
<feature type="transmembrane region" description="Helical" evidence="6">
    <location>
        <begin position="38"/>
        <end position="63"/>
    </location>
</feature>
<dbReference type="PANTHER" id="PTHR13353:SF5">
    <property type="entry name" value="TRANSMEMBRANE PROTEIN 19"/>
    <property type="match status" value="1"/>
</dbReference>
<sequence>METLTSSSLVRLAIALALSLLLGKRGLKKQSLDQSGAVAAFAVGFLTLACGYRFGALLLGFYFTGSKLTKVRAHVKVQLDENYKVGGQRSAGQVLACSAIATMIAVYHILLFGDAERSISFSQSKVSAILLTSYIGHYACCAADTWASELGVLSKSNPVLITTLKRVPPGTNGAISLVGTVASVLGGAFMGVLYLIVSLFSSTAQVHVITLGAIMGLIGSLIDSLLGATVQSTWYNRKSKKICAEGAPHNSADATYERLAGINVLTNEQVNLVSVLLTTILSGFVGQLLFP</sequence>
<name>A0AAV2ZBL9_9STRA</name>
<dbReference type="Proteomes" id="UP001146120">
    <property type="component" value="Unassembled WGS sequence"/>
</dbReference>
<feature type="transmembrane region" description="Helical" evidence="6">
    <location>
        <begin position="174"/>
        <end position="196"/>
    </location>
</feature>
<feature type="transmembrane region" description="Helical" evidence="6">
    <location>
        <begin position="272"/>
        <end position="290"/>
    </location>
</feature>
<evidence type="ECO:0000256" key="1">
    <source>
        <dbReference type="ARBA" id="ARBA00004141"/>
    </source>
</evidence>
<evidence type="ECO:0000256" key="5">
    <source>
        <dbReference type="ARBA" id="ARBA00023136"/>
    </source>
</evidence>
<proteinExistence type="inferred from homology"/>